<name>X1N8Z5_9ZZZZ</name>
<gene>
    <name evidence="1" type="ORF">S06H3_29719</name>
</gene>
<reference evidence="1" key="1">
    <citation type="journal article" date="2014" name="Front. Microbiol.">
        <title>High frequency of phylogenetically diverse reductive dehalogenase-homologous genes in deep subseafloor sedimentary metagenomes.</title>
        <authorList>
            <person name="Kawai M."/>
            <person name="Futagami T."/>
            <person name="Toyoda A."/>
            <person name="Takaki Y."/>
            <person name="Nishi S."/>
            <person name="Hori S."/>
            <person name="Arai W."/>
            <person name="Tsubouchi T."/>
            <person name="Morono Y."/>
            <person name="Uchiyama I."/>
            <person name="Ito T."/>
            <person name="Fujiyama A."/>
            <person name="Inagaki F."/>
            <person name="Takami H."/>
        </authorList>
    </citation>
    <scope>NUCLEOTIDE SEQUENCE</scope>
    <source>
        <strain evidence="1">Expedition CK06-06</strain>
    </source>
</reference>
<dbReference type="EMBL" id="BARV01017437">
    <property type="protein sequence ID" value="GAI23335.1"/>
    <property type="molecule type" value="Genomic_DNA"/>
</dbReference>
<organism evidence="1">
    <name type="scientific">marine sediment metagenome</name>
    <dbReference type="NCBI Taxonomy" id="412755"/>
    <lineage>
        <taxon>unclassified sequences</taxon>
        <taxon>metagenomes</taxon>
        <taxon>ecological metagenomes</taxon>
    </lineage>
</organism>
<proteinExistence type="predicted"/>
<feature type="non-terminal residue" evidence="1">
    <location>
        <position position="284"/>
    </location>
</feature>
<accession>X1N8Z5</accession>
<comment type="caution">
    <text evidence="1">The sequence shown here is derived from an EMBL/GenBank/DDBJ whole genome shotgun (WGS) entry which is preliminary data.</text>
</comment>
<dbReference type="AlphaFoldDB" id="X1N8Z5"/>
<sequence length="284" mass="32671">TINKTNIMIWADKAFGFPIKGRATHKWKSAGVFYHKKQIVRMAKWGELAVAAHEIAHGIDSVISKKLFNKWKWGTLKGITGEFTKELADLDYDQNQRRTSEGFAEYIRYELTMGIGKEKAPGFDKYFKESILPQFPEIKKNLDIFKAKLDIWNKQGAENRIIQHIDWKGEQTETRGFLPKLRKALEWINIRFNDEFYLPQKITEKIEKVIGKKIRPSKNPAILMEYSKAKSGAIARTFVMDKAIDEHGNVVGDSLSDILKPIPNKLIKRFIAFSVSARALNLQS</sequence>
<feature type="non-terminal residue" evidence="1">
    <location>
        <position position="1"/>
    </location>
</feature>
<protein>
    <submittedName>
        <fullName evidence="1">Uncharacterized protein</fullName>
    </submittedName>
</protein>
<evidence type="ECO:0000313" key="1">
    <source>
        <dbReference type="EMBL" id="GAI23335.1"/>
    </source>
</evidence>